<sequence length="77" mass="8617">MQNQSDFLEMLLPYKGRIVGLTAAVAAGIVFLLWGFGEALLVTLLLAAGIIIGRRLDGRKDFRGNMKSFFKWLTTER</sequence>
<name>A0A419V7S0_9BACL</name>
<dbReference type="Pfam" id="PF10031">
    <property type="entry name" value="DUF2273"/>
    <property type="match status" value="1"/>
</dbReference>
<protein>
    <submittedName>
        <fullName evidence="2">Small integral membrane protein DUF2273</fullName>
    </submittedName>
</protein>
<evidence type="ECO:0000313" key="2">
    <source>
        <dbReference type="EMBL" id="RKD76131.1"/>
    </source>
</evidence>
<organism evidence="2 3">
    <name type="scientific">Sinobaca qinghaiensis</name>
    <dbReference type="NCBI Taxonomy" id="342944"/>
    <lineage>
        <taxon>Bacteria</taxon>
        <taxon>Bacillati</taxon>
        <taxon>Bacillota</taxon>
        <taxon>Bacilli</taxon>
        <taxon>Bacillales</taxon>
        <taxon>Sporolactobacillaceae</taxon>
        <taxon>Sinobaca</taxon>
    </lineage>
</organism>
<evidence type="ECO:0000313" key="3">
    <source>
        <dbReference type="Proteomes" id="UP000285120"/>
    </source>
</evidence>
<keyword evidence="1" id="KW-0812">Transmembrane</keyword>
<keyword evidence="1" id="KW-0472">Membrane</keyword>
<dbReference type="InterPro" id="IPR018730">
    <property type="entry name" value="DUF2273"/>
</dbReference>
<dbReference type="RefSeq" id="WP_170146805.1">
    <property type="nucleotide sequence ID" value="NZ_RAPK01000006.1"/>
</dbReference>
<gene>
    <name evidence="2" type="ORF">ATL39_0343</name>
</gene>
<dbReference type="Proteomes" id="UP000285120">
    <property type="component" value="Unassembled WGS sequence"/>
</dbReference>
<keyword evidence="3" id="KW-1185">Reference proteome</keyword>
<feature type="transmembrane region" description="Helical" evidence="1">
    <location>
        <begin position="20"/>
        <end position="53"/>
    </location>
</feature>
<evidence type="ECO:0000256" key="1">
    <source>
        <dbReference type="SAM" id="Phobius"/>
    </source>
</evidence>
<comment type="caution">
    <text evidence="2">The sequence shown here is derived from an EMBL/GenBank/DDBJ whole genome shotgun (WGS) entry which is preliminary data.</text>
</comment>
<keyword evidence="1" id="KW-1133">Transmembrane helix</keyword>
<reference evidence="2 3" key="1">
    <citation type="submission" date="2018-09" db="EMBL/GenBank/DDBJ databases">
        <title>Genomic Encyclopedia of Archaeal and Bacterial Type Strains, Phase II (KMG-II): from individual species to whole genera.</title>
        <authorList>
            <person name="Goeker M."/>
        </authorList>
    </citation>
    <scope>NUCLEOTIDE SEQUENCE [LARGE SCALE GENOMIC DNA]</scope>
    <source>
        <strain evidence="2 3">DSM 17008</strain>
    </source>
</reference>
<dbReference type="AlphaFoldDB" id="A0A419V7S0"/>
<proteinExistence type="predicted"/>
<dbReference type="EMBL" id="RAPK01000006">
    <property type="protein sequence ID" value="RKD76131.1"/>
    <property type="molecule type" value="Genomic_DNA"/>
</dbReference>
<accession>A0A419V7S0</accession>